<feature type="transmembrane region" description="Helical" evidence="5">
    <location>
        <begin position="67"/>
        <end position="89"/>
    </location>
</feature>
<comment type="subcellular location">
    <subcellularLocation>
        <location evidence="1">Membrane</location>
        <topology evidence="1">Multi-pass membrane protein</topology>
    </subcellularLocation>
</comment>
<evidence type="ECO:0000256" key="2">
    <source>
        <dbReference type="ARBA" id="ARBA00022692"/>
    </source>
</evidence>
<dbReference type="AlphaFoldDB" id="A0A0K2SQB9"/>
<evidence type="ECO:0000256" key="5">
    <source>
        <dbReference type="SAM" id="Phobius"/>
    </source>
</evidence>
<feature type="transmembrane region" description="Helical" evidence="5">
    <location>
        <begin position="25"/>
        <end position="46"/>
    </location>
</feature>
<evidence type="ECO:0000313" key="7">
    <source>
        <dbReference type="EMBL" id="BAS29296.1"/>
    </source>
</evidence>
<dbReference type="PIRSF" id="PIRSF006648">
    <property type="entry name" value="DrrB"/>
    <property type="match status" value="1"/>
</dbReference>
<keyword evidence="4 5" id="KW-0472">Membrane</keyword>
<keyword evidence="3 5" id="KW-1133">Transmembrane helix</keyword>
<dbReference type="PANTHER" id="PTHR43229">
    <property type="entry name" value="NODULATION PROTEIN J"/>
    <property type="match status" value="1"/>
</dbReference>
<evidence type="ECO:0000256" key="4">
    <source>
        <dbReference type="ARBA" id="ARBA00023136"/>
    </source>
</evidence>
<dbReference type="STRING" id="1555112.LIP_3484"/>
<evidence type="ECO:0000313" key="8">
    <source>
        <dbReference type="Proteomes" id="UP000065807"/>
    </source>
</evidence>
<keyword evidence="8" id="KW-1185">Reference proteome</keyword>
<dbReference type="KEGG" id="lpil:LIP_3484"/>
<dbReference type="Proteomes" id="UP000065807">
    <property type="component" value="Chromosome"/>
</dbReference>
<feature type="domain" description="ABC-2 type transporter transmembrane" evidence="6">
    <location>
        <begin position="11"/>
        <end position="223"/>
    </location>
</feature>
<evidence type="ECO:0000256" key="3">
    <source>
        <dbReference type="ARBA" id="ARBA00022989"/>
    </source>
</evidence>
<dbReference type="InterPro" id="IPR013525">
    <property type="entry name" value="ABC2_TM"/>
</dbReference>
<feature type="transmembrane region" description="Helical" evidence="5">
    <location>
        <begin position="235"/>
        <end position="256"/>
    </location>
</feature>
<dbReference type="InterPro" id="IPR000412">
    <property type="entry name" value="ABC_2_transport"/>
</dbReference>
<dbReference type="GO" id="GO:0140359">
    <property type="term" value="F:ABC-type transporter activity"/>
    <property type="evidence" value="ECO:0007669"/>
    <property type="project" value="InterPro"/>
</dbReference>
<dbReference type="GO" id="GO:0043190">
    <property type="term" value="C:ATP-binding cassette (ABC) transporter complex"/>
    <property type="evidence" value="ECO:0007669"/>
    <property type="project" value="InterPro"/>
</dbReference>
<dbReference type="Pfam" id="PF01061">
    <property type="entry name" value="ABC2_membrane"/>
    <property type="match status" value="1"/>
</dbReference>
<feature type="transmembrane region" description="Helical" evidence="5">
    <location>
        <begin position="147"/>
        <end position="174"/>
    </location>
</feature>
<gene>
    <name evidence="7" type="ORF">LIP_3484</name>
</gene>
<proteinExistence type="predicted"/>
<organism evidence="7 8">
    <name type="scientific">Limnochorda pilosa</name>
    <dbReference type="NCBI Taxonomy" id="1555112"/>
    <lineage>
        <taxon>Bacteria</taxon>
        <taxon>Bacillati</taxon>
        <taxon>Bacillota</taxon>
        <taxon>Limnochordia</taxon>
        <taxon>Limnochordales</taxon>
        <taxon>Limnochordaceae</taxon>
        <taxon>Limnochorda</taxon>
    </lineage>
</organism>
<dbReference type="OrthoDB" id="1706043at2"/>
<evidence type="ECO:0000256" key="1">
    <source>
        <dbReference type="ARBA" id="ARBA00004141"/>
    </source>
</evidence>
<feature type="transmembrane region" description="Helical" evidence="5">
    <location>
        <begin position="109"/>
        <end position="140"/>
    </location>
</feature>
<evidence type="ECO:0000259" key="6">
    <source>
        <dbReference type="Pfam" id="PF01061"/>
    </source>
</evidence>
<reference evidence="8" key="2">
    <citation type="journal article" date="2016" name="Int. J. Syst. Evol. Microbiol.">
        <title>Complete genome sequence and cell structure of Limnochorda pilosa, a Gram-negative spore-former within the phylum Firmicutes.</title>
        <authorList>
            <person name="Watanabe M."/>
            <person name="Kojima H."/>
            <person name="Fukui M."/>
        </authorList>
    </citation>
    <scope>NUCLEOTIDE SEQUENCE [LARGE SCALE GENOMIC DNA]</scope>
    <source>
        <strain evidence="8">HC45</strain>
    </source>
</reference>
<keyword evidence="2 5" id="KW-0812">Transmembrane</keyword>
<protein>
    <submittedName>
        <fullName evidence="7">ABC transporter</fullName>
    </submittedName>
</protein>
<dbReference type="RefSeq" id="WP_068140840.1">
    <property type="nucleotide sequence ID" value="NZ_AP014924.1"/>
</dbReference>
<dbReference type="PANTHER" id="PTHR43229:SF2">
    <property type="entry name" value="NODULATION PROTEIN J"/>
    <property type="match status" value="1"/>
</dbReference>
<dbReference type="EMBL" id="AP014924">
    <property type="protein sequence ID" value="BAS29296.1"/>
    <property type="molecule type" value="Genomic_DNA"/>
</dbReference>
<dbReference type="InterPro" id="IPR051784">
    <property type="entry name" value="Nod_factor_ABC_transporter"/>
</dbReference>
<reference evidence="8" key="1">
    <citation type="submission" date="2015-07" db="EMBL/GenBank/DDBJ databases">
        <title>Complete genome sequence and phylogenetic analysis of Limnochorda pilosa.</title>
        <authorList>
            <person name="Watanabe M."/>
            <person name="Kojima H."/>
            <person name="Fukui M."/>
        </authorList>
    </citation>
    <scope>NUCLEOTIDE SEQUENCE [LARGE SCALE GENOMIC DNA]</scope>
    <source>
        <strain evidence="8">HC45</strain>
    </source>
</reference>
<accession>A0A0K2SQB9</accession>
<sequence>MTWIRILGAQLVRVWLTLLRYPAQLVGYVVQPVAFLAPLVFLMRSFTVSGRAVGFEATTGTADTASFLLLGLLFDVLVSAAFWGFAFPIQTLRRQGVLEAEWVTPNAPWMLVVLGGIAQMTASLFMGVIAVLVGAGLFGFSWGQAPFLAGGIVALAAAGLFGFGIGYAGVVLLLREATQLTDAGSYATTTLSGSQFPVKVLPPALRVLALALPTTYGLDALRVFWLGTEPLVPTGWAAVLVAGAAAVSLLAGIWFFSRAEMLVKRRGTLGQF</sequence>
<name>A0A0K2SQB9_LIMPI</name>